<protein>
    <submittedName>
        <fullName evidence="1">NADH-cytochrome b5 reductase 2</fullName>
    </submittedName>
</protein>
<reference evidence="1 2" key="1">
    <citation type="journal article" date="2018" name="IMA Fungus">
        <title>IMA Genome-F 10: Nine draft genome sequences of Claviceps purpurea s.lat., including C. arundinis, C. humidiphila, and C. cf. spartinae, pseudomolecules for the pitch canker pathogen Fusarium circinatum, draft genome of Davidsoniella eucalypti, Grosmannia galeiformis, Quambalaria eucalypti, and Teratosphaeria destructans.</title>
        <authorList>
            <person name="Wingfield B.D."/>
            <person name="Liu M."/>
            <person name="Nguyen H.D."/>
            <person name="Lane F.A."/>
            <person name="Morgan S.W."/>
            <person name="De Vos L."/>
            <person name="Wilken P.M."/>
            <person name="Duong T.A."/>
            <person name="Aylward J."/>
            <person name="Coetzee M.P."/>
            <person name="Dadej K."/>
            <person name="De Beer Z.W."/>
            <person name="Findlay W."/>
            <person name="Havenga M."/>
            <person name="Kolarik M."/>
            <person name="Menzies J.G."/>
            <person name="Naidoo K."/>
            <person name="Pochopski O."/>
            <person name="Shoukouhi P."/>
            <person name="Santana Q.C."/>
            <person name="Seifert K.A."/>
            <person name="Soal N."/>
            <person name="Steenkamp E.T."/>
            <person name="Tatham C.T."/>
            <person name="van der Nest M.A."/>
            <person name="Wingfield M.J."/>
        </authorList>
    </citation>
    <scope>NUCLEOTIDE SEQUENCE [LARGE SCALE GENOMIC DNA]</scope>
    <source>
        <strain evidence="1">CMW44962</strain>
    </source>
</reference>
<sequence length="121" mass="13750">MILRIGRRCNCFGEWNKKRDIVLEPELEELEQRYPGRVSVMYVVPGPEAAASLDDGRKSGPRSTRRYGKLSEAAGVMRRAPKCFSAVRRAWKMHLLGGKVCSESLGWARKRYTGSKLYLVC</sequence>
<keyword evidence="2" id="KW-1185">Reference proteome</keyword>
<dbReference type="AlphaFoldDB" id="A0A9W7SNN9"/>
<evidence type="ECO:0000313" key="1">
    <source>
        <dbReference type="EMBL" id="KAH9825874.1"/>
    </source>
</evidence>
<reference evidence="1 2" key="2">
    <citation type="journal article" date="2021" name="Curr. Genet.">
        <title>Genetic response to nitrogen starvation in the aggressive Eucalyptus foliar pathogen Teratosphaeria destructans.</title>
        <authorList>
            <person name="Havenga M."/>
            <person name="Wingfield B.D."/>
            <person name="Wingfield M.J."/>
            <person name="Dreyer L.L."/>
            <person name="Roets F."/>
            <person name="Aylward J."/>
        </authorList>
    </citation>
    <scope>NUCLEOTIDE SEQUENCE [LARGE SCALE GENOMIC DNA]</scope>
    <source>
        <strain evidence="1">CMW44962</strain>
    </source>
</reference>
<dbReference type="Proteomes" id="UP001138500">
    <property type="component" value="Unassembled WGS sequence"/>
</dbReference>
<comment type="caution">
    <text evidence="1">The sequence shown here is derived from an EMBL/GenBank/DDBJ whole genome shotgun (WGS) entry which is preliminary data.</text>
</comment>
<organism evidence="1 2">
    <name type="scientific">Teratosphaeria destructans</name>
    <dbReference type="NCBI Taxonomy" id="418781"/>
    <lineage>
        <taxon>Eukaryota</taxon>
        <taxon>Fungi</taxon>
        <taxon>Dikarya</taxon>
        <taxon>Ascomycota</taxon>
        <taxon>Pezizomycotina</taxon>
        <taxon>Dothideomycetes</taxon>
        <taxon>Dothideomycetidae</taxon>
        <taxon>Mycosphaerellales</taxon>
        <taxon>Teratosphaeriaceae</taxon>
        <taxon>Teratosphaeria</taxon>
    </lineage>
</organism>
<accession>A0A9W7SNN9</accession>
<evidence type="ECO:0000313" key="2">
    <source>
        <dbReference type="Proteomes" id="UP001138500"/>
    </source>
</evidence>
<proteinExistence type="predicted"/>
<dbReference type="EMBL" id="RIBY02002067">
    <property type="protein sequence ID" value="KAH9825874.1"/>
    <property type="molecule type" value="Genomic_DNA"/>
</dbReference>
<name>A0A9W7SNN9_9PEZI</name>
<gene>
    <name evidence="1" type="ORF">Tdes44962_MAKER03948</name>
</gene>